<dbReference type="SMART" id="SM00454">
    <property type="entry name" value="SAM"/>
    <property type="match status" value="1"/>
</dbReference>
<feature type="region of interest" description="Disordered" evidence="2">
    <location>
        <begin position="45"/>
        <end position="109"/>
    </location>
</feature>
<evidence type="ECO:0000313" key="5">
    <source>
        <dbReference type="RefSeq" id="XP_020088883.1"/>
    </source>
</evidence>
<dbReference type="Gramene" id="Aco006755.1.mrna1">
    <property type="protein sequence ID" value="Aco006755.1.mrna1.cds1"/>
    <property type="gene ID" value="Aco006755.1.path1"/>
</dbReference>
<keyword evidence="1" id="KW-0677">Repeat</keyword>
<evidence type="ECO:0000259" key="3">
    <source>
        <dbReference type="PROSITE" id="PS50105"/>
    </source>
</evidence>
<reference evidence="4" key="1">
    <citation type="journal article" date="2015" name="Nat. Genet.">
        <title>The pineapple genome and the evolution of CAM photosynthesis.</title>
        <authorList>
            <person name="Ming R."/>
            <person name="VanBuren R."/>
            <person name="Wai C.M."/>
            <person name="Tang H."/>
            <person name="Schatz M.C."/>
            <person name="Bowers J.E."/>
            <person name="Lyons E."/>
            <person name="Wang M.L."/>
            <person name="Chen J."/>
            <person name="Biggers E."/>
            <person name="Zhang J."/>
            <person name="Huang L."/>
            <person name="Zhang L."/>
            <person name="Miao W."/>
            <person name="Zhang J."/>
            <person name="Ye Z."/>
            <person name="Miao C."/>
            <person name="Lin Z."/>
            <person name="Wang H."/>
            <person name="Zhou H."/>
            <person name="Yim W.C."/>
            <person name="Priest H.D."/>
            <person name="Zheng C."/>
            <person name="Woodhouse M."/>
            <person name="Edger P.P."/>
            <person name="Guyot R."/>
            <person name="Guo H.B."/>
            <person name="Guo H."/>
            <person name="Zheng G."/>
            <person name="Singh R."/>
            <person name="Sharma A."/>
            <person name="Min X."/>
            <person name="Zheng Y."/>
            <person name="Lee H."/>
            <person name="Gurtowski J."/>
            <person name="Sedlazeck F.J."/>
            <person name="Harkess A."/>
            <person name="McKain M.R."/>
            <person name="Liao Z."/>
            <person name="Fang J."/>
            <person name="Liu J."/>
            <person name="Zhang X."/>
            <person name="Zhang Q."/>
            <person name="Hu W."/>
            <person name="Qin Y."/>
            <person name="Wang K."/>
            <person name="Chen L.Y."/>
            <person name="Shirley N."/>
            <person name="Lin Y.R."/>
            <person name="Liu L.Y."/>
            <person name="Hernandez A.G."/>
            <person name="Wright C.L."/>
            <person name="Bulone V."/>
            <person name="Tuskan G.A."/>
            <person name="Heath K."/>
            <person name="Zee F."/>
            <person name="Moore P.H."/>
            <person name="Sunkar R."/>
            <person name="Leebens-Mack J.H."/>
            <person name="Mockler T."/>
            <person name="Bennetzen J.L."/>
            <person name="Freeling M."/>
            <person name="Sankoff D."/>
            <person name="Paterson A.H."/>
            <person name="Zhu X."/>
            <person name="Yang X."/>
            <person name="Smith J.A."/>
            <person name="Cushman J.C."/>
            <person name="Paull R.E."/>
            <person name="Yu Q."/>
        </authorList>
    </citation>
    <scope>NUCLEOTIDE SEQUENCE [LARGE SCALE GENOMIC DNA]</scope>
    <source>
        <strain evidence="4">cv. F153</strain>
    </source>
</reference>
<evidence type="ECO:0000313" key="4">
    <source>
        <dbReference type="Proteomes" id="UP000515123"/>
    </source>
</evidence>
<accession>A0A6P5F5X3</accession>
<feature type="region of interest" description="Disordered" evidence="2">
    <location>
        <begin position="1"/>
        <end position="27"/>
    </location>
</feature>
<dbReference type="RefSeq" id="XP_020088890.1">
    <property type="nucleotide sequence ID" value="XM_020233301.1"/>
</dbReference>
<evidence type="ECO:0000256" key="2">
    <source>
        <dbReference type="SAM" id="MobiDB-lite"/>
    </source>
</evidence>
<keyword evidence="4" id="KW-1185">Reference proteome</keyword>
<dbReference type="CDD" id="cd09487">
    <property type="entry name" value="SAM_superfamily"/>
    <property type="match status" value="1"/>
</dbReference>
<proteinExistence type="predicted"/>
<dbReference type="Proteomes" id="UP000515123">
    <property type="component" value="Linkage group 1"/>
</dbReference>
<feature type="compositionally biased region" description="Polar residues" evidence="2">
    <location>
        <begin position="97"/>
        <end position="106"/>
    </location>
</feature>
<evidence type="ECO:0000256" key="1">
    <source>
        <dbReference type="ARBA" id="ARBA00022737"/>
    </source>
</evidence>
<reference evidence="5 6" key="2">
    <citation type="submission" date="2025-04" db="UniProtKB">
        <authorList>
            <consortium name="RefSeq"/>
        </authorList>
    </citation>
    <scope>IDENTIFICATION</scope>
    <source>
        <tissue evidence="5 6">Leaf</tissue>
    </source>
</reference>
<dbReference type="PROSITE" id="PS50105">
    <property type="entry name" value="SAM_DOMAIN"/>
    <property type="match status" value="1"/>
</dbReference>
<dbReference type="PANTHER" id="PTHR10627:SF68">
    <property type="entry name" value="F26K24.15 PROTEIN-RELATED"/>
    <property type="match status" value="1"/>
</dbReference>
<dbReference type="InterPro" id="IPR001660">
    <property type="entry name" value="SAM"/>
</dbReference>
<dbReference type="GeneID" id="109710589"/>
<dbReference type="Pfam" id="PF07647">
    <property type="entry name" value="SAM_2"/>
    <property type="match status" value="1"/>
</dbReference>
<organism evidence="5">
    <name type="scientific">Ananas comosus</name>
    <name type="common">Pineapple</name>
    <name type="synonym">Ananas ananas</name>
    <dbReference type="NCBI Taxonomy" id="4615"/>
    <lineage>
        <taxon>Eukaryota</taxon>
        <taxon>Viridiplantae</taxon>
        <taxon>Streptophyta</taxon>
        <taxon>Embryophyta</taxon>
        <taxon>Tracheophyta</taxon>
        <taxon>Spermatophyta</taxon>
        <taxon>Magnoliopsida</taxon>
        <taxon>Liliopsida</taxon>
        <taxon>Poales</taxon>
        <taxon>Bromeliaceae</taxon>
        <taxon>Bromelioideae</taxon>
        <taxon>Ananas</taxon>
    </lineage>
</organism>
<feature type="domain" description="SAM" evidence="3">
    <location>
        <begin position="187"/>
        <end position="242"/>
    </location>
</feature>
<dbReference type="InterPro" id="IPR013761">
    <property type="entry name" value="SAM/pointed_sf"/>
</dbReference>
<gene>
    <name evidence="5 6" type="primary">LOC109710589</name>
</gene>
<evidence type="ECO:0000313" key="6">
    <source>
        <dbReference type="RefSeq" id="XP_020088890.1"/>
    </source>
</evidence>
<sequence>MQVISQPNSMAEDAVIKPSNSMIDDGNWDEDDEWVVVTKQRITILIPPPSPQHPQVESVVRRRNQSKRTKNSRGSSLTPKRTNHKQSKNGSDAEINGGSSKKNSFLNPFGDRAKNSGVVPNYQANCSGHAVQKGNLGFQRNVRKGRSLKVEGISLRLPICHSNIANRRLRAMMLERKLRGLGGLRKWLESKGLCRFIRLFEREKIGMYQLVSLSMSKLKDMGAYAVGPRRKLIHAIGSLCEPYHF</sequence>
<dbReference type="Gene3D" id="1.10.150.50">
    <property type="entry name" value="Transcription Factor, Ets-1"/>
    <property type="match status" value="1"/>
</dbReference>
<dbReference type="RefSeq" id="XP_020088883.1">
    <property type="nucleotide sequence ID" value="XM_020233294.1"/>
</dbReference>
<feature type="compositionally biased region" description="Basic residues" evidence="2">
    <location>
        <begin position="61"/>
        <end position="71"/>
    </location>
</feature>
<protein>
    <submittedName>
        <fullName evidence="5 6">Uncharacterized protein LOC109710589 isoform X1</fullName>
    </submittedName>
</protein>
<dbReference type="PANTHER" id="PTHR10627">
    <property type="entry name" value="SCP160"/>
    <property type="match status" value="1"/>
</dbReference>
<dbReference type="AlphaFoldDB" id="A0A6P5F5X3"/>
<dbReference type="SUPFAM" id="SSF47769">
    <property type="entry name" value="SAM/Pointed domain"/>
    <property type="match status" value="1"/>
</dbReference>
<dbReference type="OrthoDB" id="271862at2759"/>
<name>A0A6P5F5X3_ANACO</name>